<evidence type="ECO:0000313" key="4">
    <source>
        <dbReference type="Proteomes" id="UP001153636"/>
    </source>
</evidence>
<comment type="similarity">
    <text evidence="1">Belongs to the SRR1 family.</text>
</comment>
<dbReference type="PANTHER" id="PTHR28626:SF3">
    <property type="entry name" value="SRR1-LIKE PROTEIN"/>
    <property type="match status" value="1"/>
</dbReference>
<dbReference type="InterPro" id="IPR040044">
    <property type="entry name" value="SRR1L"/>
</dbReference>
<keyword evidence="4" id="KW-1185">Reference proteome</keyword>
<evidence type="ECO:0000256" key="1">
    <source>
        <dbReference type="ARBA" id="ARBA00009856"/>
    </source>
</evidence>
<protein>
    <recommendedName>
        <fullName evidence="2">SRR1-like domain-containing protein</fullName>
    </recommendedName>
</protein>
<feature type="domain" description="SRR1-like" evidence="2">
    <location>
        <begin position="94"/>
        <end position="252"/>
    </location>
</feature>
<dbReference type="Pfam" id="PF07985">
    <property type="entry name" value="SRR1"/>
    <property type="match status" value="1"/>
</dbReference>
<reference evidence="3" key="1">
    <citation type="submission" date="2022-01" db="EMBL/GenBank/DDBJ databases">
        <authorList>
            <person name="King R."/>
        </authorList>
    </citation>
    <scope>NUCLEOTIDE SEQUENCE</scope>
</reference>
<gene>
    <name evidence="3" type="ORF">PSYICH_LOCUS9925</name>
</gene>
<evidence type="ECO:0000313" key="3">
    <source>
        <dbReference type="EMBL" id="CAH1109241.1"/>
    </source>
</evidence>
<evidence type="ECO:0000259" key="2">
    <source>
        <dbReference type="Pfam" id="PF07985"/>
    </source>
</evidence>
<organism evidence="3 4">
    <name type="scientific">Psylliodes chrysocephalus</name>
    <dbReference type="NCBI Taxonomy" id="3402493"/>
    <lineage>
        <taxon>Eukaryota</taxon>
        <taxon>Metazoa</taxon>
        <taxon>Ecdysozoa</taxon>
        <taxon>Arthropoda</taxon>
        <taxon>Hexapoda</taxon>
        <taxon>Insecta</taxon>
        <taxon>Pterygota</taxon>
        <taxon>Neoptera</taxon>
        <taxon>Endopterygota</taxon>
        <taxon>Coleoptera</taxon>
        <taxon>Polyphaga</taxon>
        <taxon>Cucujiformia</taxon>
        <taxon>Chrysomeloidea</taxon>
        <taxon>Chrysomelidae</taxon>
        <taxon>Galerucinae</taxon>
        <taxon>Alticini</taxon>
        <taxon>Psylliodes</taxon>
    </lineage>
</organism>
<proteinExistence type="inferred from homology"/>
<dbReference type="OrthoDB" id="551431at2759"/>
<name>A0A9P0D3M4_9CUCU</name>
<dbReference type="EMBL" id="OV651816">
    <property type="protein sequence ID" value="CAH1109241.1"/>
    <property type="molecule type" value="Genomic_DNA"/>
</dbReference>
<dbReference type="GO" id="GO:0005737">
    <property type="term" value="C:cytoplasm"/>
    <property type="evidence" value="ECO:0007669"/>
    <property type="project" value="TreeGrafter"/>
</dbReference>
<sequence length="285" mass="32414">MPNVKCSTGQLIHGFEKLAFALKEVTTDSFYWNERIELRLKNQIENPNTSLPETQFDLGATTTRIADAKIEITSTDLYASVVASLKEGISGLGNPVISQIICLGLGKIGECLTARYQFVVILSLSELFNTKILAYDPVFTENDKKILSTFNVTLLTDNLEGKYRVKNKETVLFYMPHCSKQLTNNLLWTNWGLDLNYCIIIANSFRKIIDSNSSKEIEVKAGYVSKILPYVLEIAIINSFKYYEIFNDIAIHVFPNINMVCQDLWKECLEPKYSEIDLEFITDSK</sequence>
<dbReference type="PANTHER" id="PTHR28626">
    <property type="entry name" value="SRR1-LIKE PROTEIN"/>
    <property type="match status" value="1"/>
</dbReference>
<dbReference type="AlphaFoldDB" id="A0A9P0D3M4"/>
<dbReference type="InterPro" id="IPR012942">
    <property type="entry name" value="SRR1-like"/>
</dbReference>
<accession>A0A9P0D3M4</accession>
<dbReference type="GO" id="GO:0005634">
    <property type="term" value="C:nucleus"/>
    <property type="evidence" value="ECO:0007669"/>
    <property type="project" value="TreeGrafter"/>
</dbReference>
<dbReference type="Proteomes" id="UP001153636">
    <property type="component" value="Chromosome 4"/>
</dbReference>